<dbReference type="CDD" id="cd03022">
    <property type="entry name" value="DsbA_HCCA_Iso"/>
    <property type="match status" value="1"/>
</dbReference>
<dbReference type="GO" id="GO:1901170">
    <property type="term" value="P:naphthalene catabolic process"/>
    <property type="evidence" value="ECO:0007669"/>
    <property type="project" value="InterPro"/>
</dbReference>
<proteinExistence type="inferred from homology"/>
<evidence type="ECO:0000256" key="1">
    <source>
        <dbReference type="PIRNR" id="PIRNR006386"/>
    </source>
</evidence>
<comment type="catalytic activity">
    <reaction evidence="1">
        <text>2-hydroxychromene-2-carboxylate = (3E)-4-(2-hydroxyphenyl)-2-oxobut-3-enoate</text>
        <dbReference type="Rhea" id="RHEA:27401"/>
        <dbReference type="ChEBI" id="CHEBI:59350"/>
        <dbReference type="ChEBI" id="CHEBI:59353"/>
        <dbReference type="EC" id="5.99.1.4"/>
    </reaction>
</comment>
<evidence type="ECO:0000313" key="4">
    <source>
        <dbReference type="EMBL" id="MYN10501.1"/>
    </source>
</evidence>
<keyword evidence="1 4" id="KW-0413">Isomerase</keyword>
<dbReference type="AlphaFoldDB" id="A0A7X4HFZ6"/>
<feature type="domain" description="DSBA-like thioredoxin" evidence="3">
    <location>
        <begin position="4"/>
        <end position="190"/>
    </location>
</feature>
<dbReference type="InterPro" id="IPR044087">
    <property type="entry name" value="NahD-like"/>
</dbReference>
<dbReference type="PANTHER" id="PTHR42943:SF2">
    <property type="entry name" value="GLUTATHIONE S-TRANSFERASE KAPPA 1"/>
    <property type="match status" value="1"/>
</dbReference>
<dbReference type="InterPro" id="IPR036249">
    <property type="entry name" value="Thioredoxin-like_sf"/>
</dbReference>
<comment type="caution">
    <text evidence="4">The sequence shown here is derived from an EMBL/GenBank/DDBJ whole genome shotgun (WGS) entry which is preliminary data.</text>
</comment>
<dbReference type="InterPro" id="IPR014440">
    <property type="entry name" value="HCCAis_GSTk"/>
</dbReference>
<dbReference type="SUPFAM" id="SSF52833">
    <property type="entry name" value="Thioredoxin-like"/>
    <property type="match status" value="1"/>
</dbReference>
<feature type="active site" description="Nucleophile" evidence="2">
    <location>
        <position position="12"/>
    </location>
</feature>
<dbReference type="EC" id="5.99.1.4" evidence="1"/>
<dbReference type="PIRSF" id="PIRSF006386">
    <property type="entry name" value="HCCAis_GSTk"/>
    <property type="match status" value="1"/>
</dbReference>
<evidence type="ECO:0000259" key="3">
    <source>
        <dbReference type="Pfam" id="PF01323"/>
    </source>
</evidence>
<dbReference type="Pfam" id="PF01323">
    <property type="entry name" value="DSBA"/>
    <property type="match status" value="1"/>
</dbReference>
<accession>A0A7X4HFZ6</accession>
<dbReference type="PANTHER" id="PTHR42943">
    <property type="entry name" value="GLUTATHIONE S-TRANSFERASE KAPPA"/>
    <property type="match status" value="1"/>
</dbReference>
<gene>
    <name evidence="4" type="ORF">GTP77_24590</name>
</gene>
<dbReference type="InterPro" id="IPR001853">
    <property type="entry name" value="DSBA-like_thioredoxin_dom"/>
</dbReference>
<organism evidence="4 5">
    <name type="scientific">Pseudoduganella aquatica</name>
    <dbReference type="NCBI Taxonomy" id="2660641"/>
    <lineage>
        <taxon>Bacteria</taxon>
        <taxon>Pseudomonadati</taxon>
        <taxon>Pseudomonadota</taxon>
        <taxon>Betaproteobacteria</taxon>
        <taxon>Burkholderiales</taxon>
        <taxon>Oxalobacteraceae</taxon>
        <taxon>Telluria group</taxon>
        <taxon>Pseudoduganella</taxon>
    </lineage>
</organism>
<dbReference type="GO" id="GO:0004602">
    <property type="term" value="F:glutathione peroxidase activity"/>
    <property type="evidence" value="ECO:0007669"/>
    <property type="project" value="TreeGrafter"/>
</dbReference>
<name>A0A7X4HFZ6_9BURK</name>
<dbReference type="InterPro" id="IPR051924">
    <property type="entry name" value="GST_Kappa/NadH"/>
</dbReference>
<dbReference type="Gene3D" id="3.40.30.10">
    <property type="entry name" value="Glutaredoxin"/>
    <property type="match status" value="1"/>
</dbReference>
<dbReference type="GO" id="GO:0018845">
    <property type="term" value="F:2-hydroxychromene-2-carboxylate isomerase activity"/>
    <property type="evidence" value="ECO:0007669"/>
    <property type="project" value="UniProtKB-UniRule"/>
</dbReference>
<dbReference type="GO" id="GO:0004364">
    <property type="term" value="F:glutathione transferase activity"/>
    <property type="evidence" value="ECO:0007669"/>
    <property type="project" value="TreeGrafter"/>
</dbReference>
<dbReference type="GO" id="GO:0006749">
    <property type="term" value="P:glutathione metabolic process"/>
    <property type="evidence" value="ECO:0007669"/>
    <property type="project" value="TreeGrafter"/>
</dbReference>
<dbReference type="RefSeq" id="WP_161074792.1">
    <property type="nucleotide sequence ID" value="NZ_WWCU01000039.1"/>
</dbReference>
<evidence type="ECO:0000256" key="2">
    <source>
        <dbReference type="PIRSR" id="PIRSR006386-1"/>
    </source>
</evidence>
<reference evidence="4 5" key="1">
    <citation type="submission" date="2019-12" db="EMBL/GenBank/DDBJ databases">
        <title>Novel species isolated from a subtropical stream in China.</title>
        <authorList>
            <person name="Lu H."/>
        </authorList>
    </citation>
    <scope>NUCLEOTIDE SEQUENCE [LARGE SCALE GENOMIC DNA]</scope>
    <source>
        <strain evidence="4 5">FT127W</strain>
    </source>
</reference>
<keyword evidence="5" id="KW-1185">Reference proteome</keyword>
<sequence>MKHVTCYFDPISPFAWLATKEIGRIEAAGCTVEFVPVLFAAMLNAHGQKGPAEIPAKRVHTFRDVMRLAAAKGLPFVGPPGHPFNPLPALRISTAIGDAAARKRFVLAMYAACWERGADVSDMAVLAGLADGCGLDGDALAQAAVSPEVKQALAAATEQAIAAGVFGVPTFAFEGEFFWGADRIDSLLWRLAGNHIDEVALQAFLDRPALAQRRAA</sequence>
<dbReference type="Proteomes" id="UP000450676">
    <property type="component" value="Unassembled WGS sequence"/>
</dbReference>
<comment type="similarity">
    <text evidence="1">Belongs to the GST superfamily. NadH family.</text>
</comment>
<dbReference type="EMBL" id="WWCU01000039">
    <property type="protein sequence ID" value="MYN10501.1"/>
    <property type="molecule type" value="Genomic_DNA"/>
</dbReference>
<evidence type="ECO:0000313" key="5">
    <source>
        <dbReference type="Proteomes" id="UP000450676"/>
    </source>
</evidence>
<protein>
    <recommendedName>
        <fullName evidence="1">2-hydroxychromene-2-carboxylate isomerase</fullName>
        <ecNumber evidence="1">5.99.1.4</ecNumber>
    </recommendedName>
</protein>